<reference evidence="2" key="1">
    <citation type="submission" date="2016-10" db="EMBL/GenBank/DDBJ databases">
        <authorList>
            <person name="Varghese N."/>
            <person name="Submissions S."/>
        </authorList>
    </citation>
    <scope>NUCLEOTIDE SEQUENCE [LARGE SCALE GENOMIC DNA]</scope>
    <source>
        <strain evidence="2">CGMCC 1.6199</strain>
    </source>
</reference>
<organism evidence="1 2">
    <name type="scientific">Sediminibacillus halophilus</name>
    <dbReference type="NCBI Taxonomy" id="482461"/>
    <lineage>
        <taxon>Bacteria</taxon>
        <taxon>Bacillati</taxon>
        <taxon>Bacillota</taxon>
        <taxon>Bacilli</taxon>
        <taxon>Bacillales</taxon>
        <taxon>Bacillaceae</taxon>
        <taxon>Sediminibacillus</taxon>
    </lineage>
</organism>
<dbReference type="Proteomes" id="UP000182347">
    <property type="component" value="Unassembled WGS sequence"/>
</dbReference>
<protein>
    <submittedName>
        <fullName evidence="1">Uncharacterized protein</fullName>
    </submittedName>
</protein>
<accession>A0A1G9RMK4</accession>
<name>A0A1G9RMK4_9BACI</name>
<dbReference type="AlphaFoldDB" id="A0A1G9RMK4"/>
<dbReference type="STRING" id="482461.SAMN05216244_2054"/>
<proteinExistence type="predicted"/>
<sequence length="107" mass="13054">MKKVLLAIGNESYSNIIRNRLSEHKEHFLIPEQKVMHHRYLKEVVELEKTDLLILHDYYLPSDFDSKEGVWEWLSYIQHIRELYDDSIRVVFLCERNRGDPFSYLNW</sequence>
<keyword evidence="2" id="KW-1185">Reference proteome</keyword>
<evidence type="ECO:0000313" key="2">
    <source>
        <dbReference type="Proteomes" id="UP000182347"/>
    </source>
</evidence>
<evidence type="ECO:0000313" key="1">
    <source>
        <dbReference type="EMBL" id="SDM24486.1"/>
    </source>
</evidence>
<dbReference type="EMBL" id="FNHF01000002">
    <property type="protein sequence ID" value="SDM24486.1"/>
    <property type="molecule type" value="Genomic_DNA"/>
</dbReference>
<dbReference type="RefSeq" id="WP_074598712.1">
    <property type="nucleotide sequence ID" value="NZ_FNHF01000002.1"/>
</dbReference>
<gene>
    <name evidence="1" type="ORF">SAMN05216244_2054</name>
</gene>
<dbReference type="OrthoDB" id="2922177at2"/>